<evidence type="ECO:0000313" key="2">
    <source>
        <dbReference type="Proteomes" id="UP001223420"/>
    </source>
</evidence>
<sequence length="64" mass="6620">MPETPPPFDPDAYAALAAPLLGLALDPAWLPPITANLRVLAAAADLVADFPLPDAVEAAPRFEA</sequence>
<gene>
    <name evidence="1" type="ORF">QO001_000061</name>
</gene>
<dbReference type="Proteomes" id="UP001223420">
    <property type="component" value="Unassembled WGS sequence"/>
</dbReference>
<dbReference type="InterPro" id="IPR025148">
    <property type="entry name" value="AtzG-like"/>
</dbReference>
<dbReference type="Pfam" id="PF13318">
    <property type="entry name" value="AtzG-like"/>
    <property type="match status" value="1"/>
</dbReference>
<protein>
    <recommendedName>
        <fullName evidence="3">DUF4089 domain-containing protein</fullName>
    </recommendedName>
</protein>
<name>A0AAJ1WVH7_9HYPH</name>
<comment type="caution">
    <text evidence="1">The sequence shown here is derived from an EMBL/GenBank/DDBJ whole genome shotgun (WGS) entry which is preliminary data.</text>
</comment>
<dbReference type="AlphaFoldDB" id="A0AAJ1WVH7"/>
<evidence type="ECO:0008006" key="3">
    <source>
        <dbReference type="Google" id="ProtNLM"/>
    </source>
</evidence>
<accession>A0AAJ1WVH7</accession>
<dbReference type="RefSeq" id="WP_230365165.1">
    <property type="nucleotide sequence ID" value="NZ_JAJALK010000001.1"/>
</dbReference>
<reference evidence="1" key="1">
    <citation type="submission" date="2023-07" db="EMBL/GenBank/DDBJ databases">
        <title>Genomic Encyclopedia of Type Strains, Phase IV (KMG-IV): sequencing the most valuable type-strain genomes for metagenomic binning, comparative biology and taxonomic classification.</title>
        <authorList>
            <person name="Goeker M."/>
        </authorList>
    </citation>
    <scope>NUCLEOTIDE SEQUENCE</scope>
    <source>
        <strain evidence="1">DSM 19569</strain>
    </source>
</reference>
<evidence type="ECO:0000313" key="1">
    <source>
        <dbReference type="EMBL" id="MDQ0541153.1"/>
    </source>
</evidence>
<dbReference type="EMBL" id="JAUSWL010000001">
    <property type="protein sequence ID" value="MDQ0541153.1"/>
    <property type="molecule type" value="Genomic_DNA"/>
</dbReference>
<organism evidence="1 2">
    <name type="scientific">Methylobacterium brachiatum</name>
    <dbReference type="NCBI Taxonomy" id="269660"/>
    <lineage>
        <taxon>Bacteria</taxon>
        <taxon>Pseudomonadati</taxon>
        <taxon>Pseudomonadota</taxon>
        <taxon>Alphaproteobacteria</taxon>
        <taxon>Hyphomicrobiales</taxon>
        <taxon>Methylobacteriaceae</taxon>
        <taxon>Methylobacterium</taxon>
    </lineage>
</organism>
<proteinExistence type="predicted"/>